<dbReference type="EMBL" id="JBEUSY010000101">
    <property type="protein sequence ID" value="KAL1245335.1"/>
    <property type="molecule type" value="Genomic_DNA"/>
</dbReference>
<keyword evidence="5" id="KW-1185">Reference proteome</keyword>
<dbReference type="Gene3D" id="1.10.510.10">
    <property type="entry name" value="Transferase(Phosphotransferase) domain 1"/>
    <property type="match status" value="1"/>
</dbReference>
<dbReference type="Proteomes" id="UP001558632">
    <property type="component" value="Unassembled WGS sequence"/>
</dbReference>
<evidence type="ECO:0000256" key="1">
    <source>
        <dbReference type="PROSITE-ProRule" id="PRU10141"/>
    </source>
</evidence>
<dbReference type="SMART" id="SM00220">
    <property type="entry name" value="S_TKc"/>
    <property type="match status" value="1"/>
</dbReference>
<gene>
    <name evidence="4" type="ORF">TSPI_07475</name>
</gene>
<keyword evidence="1" id="KW-0067">ATP-binding</keyword>
<sequence>MGCVQSASDKGATVADQPSLKPSADRCLKDALTCTALPCACGQYCCSSFDAPLVEPKLDCENSATAAFGQQLGKRRRNRNFDSRVNYKYDVVSLIGKGSFSVVLKVRHRLSGGTYAMKMMPAKRGTGCMWYWNWQMVVNFTTGSPGKDALQKQKVFLLSGKFFKELRIYIGADSKLMITDFGLAHLQQSAGETLMVDPCGTPEYIAPEILTRLPYTNKVDLWAVGVITYILLSGIMPFDDENRTALYRQILRGKYYFYPEFWTGISEDAKMFVASLLCTDADIRPSADLALRHHWLLQEISRSHLDLLPRHLHKSHSLNVENKRTRSTRSIRSVARSDAGRRIQKDEVERLHKDPEIMKILGNQQNLSITRNYGVV</sequence>
<feature type="domain" description="Protein kinase" evidence="3">
    <location>
        <begin position="1"/>
        <end position="296"/>
    </location>
</feature>
<dbReference type="GO" id="GO:0016301">
    <property type="term" value="F:kinase activity"/>
    <property type="evidence" value="ECO:0007669"/>
    <property type="project" value="UniProtKB-KW"/>
</dbReference>
<dbReference type="Pfam" id="PF00069">
    <property type="entry name" value="Pkinase"/>
    <property type="match status" value="1"/>
</dbReference>
<name>A0ABR3KYV2_TRISP</name>
<feature type="region of interest" description="Disordered" evidence="2">
    <location>
        <begin position="1"/>
        <end position="21"/>
    </location>
</feature>
<dbReference type="InterPro" id="IPR017441">
    <property type="entry name" value="Protein_kinase_ATP_BS"/>
</dbReference>
<protein>
    <submittedName>
        <fullName evidence="4">Serine/threonine-protein kinase</fullName>
    </submittedName>
</protein>
<dbReference type="PROSITE" id="PS50011">
    <property type="entry name" value="PROTEIN_KINASE_DOM"/>
    <property type="match status" value="1"/>
</dbReference>
<evidence type="ECO:0000313" key="4">
    <source>
        <dbReference type="EMBL" id="KAL1245335.1"/>
    </source>
</evidence>
<organism evidence="4 5">
    <name type="scientific">Trichinella spiralis</name>
    <name type="common">Trichina worm</name>
    <dbReference type="NCBI Taxonomy" id="6334"/>
    <lineage>
        <taxon>Eukaryota</taxon>
        <taxon>Metazoa</taxon>
        <taxon>Ecdysozoa</taxon>
        <taxon>Nematoda</taxon>
        <taxon>Enoplea</taxon>
        <taxon>Dorylaimia</taxon>
        <taxon>Trichinellida</taxon>
        <taxon>Trichinellidae</taxon>
        <taxon>Trichinella</taxon>
    </lineage>
</organism>
<dbReference type="InterPro" id="IPR000719">
    <property type="entry name" value="Prot_kinase_dom"/>
</dbReference>
<accession>A0ABR3KYV2</accession>
<evidence type="ECO:0000259" key="3">
    <source>
        <dbReference type="PROSITE" id="PS50011"/>
    </source>
</evidence>
<comment type="caution">
    <text evidence="4">The sequence shown here is derived from an EMBL/GenBank/DDBJ whole genome shotgun (WGS) entry which is preliminary data.</text>
</comment>
<dbReference type="Gene3D" id="3.30.200.20">
    <property type="entry name" value="Phosphorylase Kinase, domain 1"/>
    <property type="match status" value="1"/>
</dbReference>
<feature type="binding site" evidence="1">
    <location>
        <position position="123"/>
    </location>
    <ligand>
        <name>ATP</name>
        <dbReference type="ChEBI" id="CHEBI:30616"/>
    </ligand>
</feature>
<dbReference type="PANTHER" id="PTHR24347">
    <property type="entry name" value="SERINE/THREONINE-PROTEIN KINASE"/>
    <property type="match status" value="1"/>
</dbReference>
<evidence type="ECO:0000256" key="2">
    <source>
        <dbReference type="SAM" id="MobiDB-lite"/>
    </source>
</evidence>
<keyword evidence="4" id="KW-0808">Transferase</keyword>
<keyword evidence="1" id="KW-0547">Nucleotide-binding</keyword>
<dbReference type="PROSITE" id="PS00107">
    <property type="entry name" value="PROTEIN_KINASE_ATP"/>
    <property type="match status" value="1"/>
</dbReference>
<evidence type="ECO:0000313" key="5">
    <source>
        <dbReference type="Proteomes" id="UP001558632"/>
    </source>
</evidence>
<reference evidence="4 5" key="1">
    <citation type="submission" date="2024-07" db="EMBL/GenBank/DDBJ databases">
        <title>Enhanced genomic and transcriptomic resources for Trichinella pseudospiralis and T. spiralis underpin the discovery of pronounced molecular differences between stages and species.</title>
        <authorList>
            <person name="Pasi K.K."/>
            <person name="La Rosa G."/>
            <person name="Gomez-Morales M.A."/>
            <person name="Tosini F."/>
            <person name="Sumanam S."/>
            <person name="Young N.D."/>
            <person name="Chang B.C."/>
            <person name="Robin G.B."/>
        </authorList>
    </citation>
    <scope>NUCLEOTIDE SEQUENCE [LARGE SCALE GENOMIC DNA]</scope>
    <source>
        <strain evidence="4">ISS534</strain>
    </source>
</reference>
<dbReference type="SUPFAM" id="SSF56112">
    <property type="entry name" value="Protein kinase-like (PK-like)"/>
    <property type="match status" value="1"/>
</dbReference>
<proteinExistence type="predicted"/>
<dbReference type="InterPro" id="IPR011009">
    <property type="entry name" value="Kinase-like_dom_sf"/>
</dbReference>
<keyword evidence="4" id="KW-0418">Kinase</keyword>